<protein>
    <recommendedName>
        <fullName evidence="2">Radical SAM core domain-containing protein</fullName>
    </recommendedName>
</protein>
<reference evidence="1" key="1">
    <citation type="journal article" date="2014" name="Front. Microbiol.">
        <title>High frequency of phylogenetically diverse reductive dehalogenase-homologous genes in deep subseafloor sedimentary metagenomes.</title>
        <authorList>
            <person name="Kawai M."/>
            <person name="Futagami T."/>
            <person name="Toyoda A."/>
            <person name="Takaki Y."/>
            <person name="Nishi S."/>
            <person name="Hori S."/>
            <person name="Arai W."/>
            <person name="Tsubouchi T."/>
            <person name="Morono Y."/>
            <person name="Uchiyama I."/>
            <person name="Ito T."/>
            <person name="Fujiyama A."/>
            <person name="Inagaki F."/>
            <person name="Takami H."/>
        </authorList>
    </citation>
    <scope>NUCLEOTIDE SEQUENCE</scope>
    <source>
        <strain evidence="1">Expedition CK06-06</strain>
    </source>
</reference>
<dbReference type="Gene3D" id="3.20.20.70">
    <property type="entry name" value="Aldolase class I"/>
    <property type="match status" value="1"/>
</dbReference>
<dbReference type="EMBL" id="BARU01047369">
    <property type="protein sequence ID" value="GAH98741.1"/>
    <property type="molecule type" value="Genomic_DNA"/>
</dbReference>
<dbReference type="InterPro" id="IPR058240">
    <property type="entry name" value="rSAM_sf"/>
</dbReference>
<dbReference type="InterPro" id="IPR013785">
    <property type="entry name" value="Aldolase_TIM"/>
</dbReference>
<evidence type="ECO:0000313" key="1">
    <source>
        <dbReference type="EMBL" id="GAH98741.1"/>
    </source>
</evidence>
<proteinExistence type="predicted"/>
<sequence length="40" mass="4553">MQIQPPFMVSYSITTKCNLKCKHCYSESIDQATPNELSTD</sequence>
<accession>X1JVG3</accession>
<gene>
    <name evidence="1" type="ORF">S03H2_71011</name>
</gene>
<evidence type="ECO:0008006" key="2">
    <source>
        <dbReference type="Google" id="ProtNLM"/>
    </source>
</evidence>
<feature type="non-terminal residue" evidence="1">
    <location>
        <position position="40"/>
    </location>
</feature>
<comment type="caution">
    <text evidence="1">The sequence shown here is derived from an EMBL/GenBank/DDBJ whole genome shotgun (WGS) entry which is preliminary data.</text>
</comment>
<dbReference type="AlphaFoldDB" id="X1JVG3"/>
<name>X1JVG3_9ZZZZ</name>
<dbReference type="SUPFAM" id="SSF102114">
    <property type="entry name" value="Radical SAM enzymes"/>
    <property type="match status" value="1"/>
</dbReference>
<organism evidence="1">
    <name type="scientific">marine sediment metagenome</name>
    <dbReference type="NCBI Taxonomy" id="412755"/>
    <lineage>
        <taxon>unclassified sequences</taxon>
        <taxon>metagenomes</taxon>
        <taxon>ecological metagenomes</taxon>
    </lineage>
</organism>